<evidence type="ECO:0000313" key="2">
    <source>
        <dbReference type="Proteomes" id="UP001589792"/>
    </source>
</evidence>
<dbReference type="Proteomes" id="UP001589792">
    <property type="component" value="Unassembled WGS sequence"/>
</dbReference>
<name>A0ABV6EEC8_9GAMM</name>
<evidence type="ECO:0000313" key="1">
    <source>
        <dbReference type="EMBL" id="MFC0227349.1"/>
    </source>
</evidence>
<dbReference type="EMBL" id="JBHLXG010000010">
    <property type="protein sequence ID" value="MFC0227349.1"/>
    <property type="molecule type" value="Genomic_DNA"/>
</dbReference>
<proteinExistence type="predicted"/>
<keyword evidence="2" id="KW-1185">Reference proteome</keyword>
<dbReference type="Gene3D" id="3.40.190.10">
    <property type="entry name" value="Periplasmic binding protein-like II"/>
    <property type="match status" value="2"/>
</dbReference>
<dbReference type="NCBIfam" id="NF008633">
    <property type="entry name" value="PRK11622.1"/>
    <property type="match status" value="1"/>
</dbReference>
<dbReference type="PANTHER" id="PTHR42779">
    <property type="entry name" value="PROTEIN YNJB"/>
    <property type="match status" value="1"/>
</dbReference>
<protein>
    <submittedName>
        <fullName evidence="1">ABC transporter substrate-binding protein</fullName>
    </submittedName>
</protein>
<reference evidence="1 2" key="1">
    <citation type="submission" date="2024-09" db="EMBL/GenBank/DDBJ databases">
        <authorList>
            <person name="Sun Q."/>
            <person name="Mori K."/>
        </authorList>
    </citation>
    <scope>NUCLEOTIDE SEQUENCE [LARGE SCALE GENOMIC DNA]</scope>
    <source>
        <strain evidence="1 2">CCM 8626</strain>
    </source>
</reference>
<sequence>MLGLTFQATAETSHWERVKQQAQGQTVYFNAWGGDAAANAYLRWVATEMQRQYAITVKLVPLSDTADAVRRIQAEAAAGRREKGSVDLLWLNGENFKALKISGLLHTGWAEQLPNWQFVDTTLPVREDFSIPTEGAESPWGRAQLMLIADRERVPTPPSDPASLLAFAQAHPGQLTYPRPPDFIGTAFLKQLLLSLTSTPKAFNTPPQPEQFATLTAPLWQYLDQLHPLLWRQGKDFPASAARIDRLLGDGVVRLSLTFNPAHVANLIANGQLPGSAYAFGFQRGMLGNVHFVAIPFNANAKAGAQVVANFLLSPQAQLRKADPTVWGDPTVLDPHKLPPHWQAELESNLPGTQAPVPVLAEPDSAWIAALEAEWLKRYGVR</sequence>
<comment type="caution">
    <text evidence="1">The sequence shown here is derived from an EMBL/GenBank/DDBJ whole genome shotgun (WGS) entry which is preliminary data.</text>
</comment>
<dbReference type="InterPro" id="IPR027020">
    <property type="entry name" value="YnjB"/>
</dbReference>
<organism evidence="1 2">
    <name type="scientific">Serratia aquatilis</name>
    <dbReference type="NCBI Taxonomy" id="1737515"/>
    <lineage>
        <taxon>Bacteria</taxon>
        <taxon>Pseudomonadati</taxon>
        <taxon>Pseudomonadota</taxon>
        <taxon>Gammaproteobacteria</taxon>
        <taxon>Enterobacterales</taxon>
        <taxon>Yersiniaceae</taxon>
        <taxon>Serratia</taxon>
    </lineage>
</organism>
<dbReference type="SUPFAM" id="SSF53850">
    <property type="entry name" value="Periplasmic binding protein-like II"/>
    <property type="match status" value="1"/>
</dbReference>
<accession>A0ABV6EEC8</accession>
<dbReference type="RefSeq" id="WP_380676030.1">
    <property type="nucleotide sequence ID" value="NZ_CP173186.1"/>
</dbReference>
<dbReference type="PIRSF" id="PIRSF029172">
    <property type="entry name" value="UCP029172_ABC_sbc_YnjB"/>
    <property type="match status" value="1"/>
</dbReference>
<dbReference type="PANTHER" id="PTHR42779:SF1">
    <property type="entry name" value="PROTEIN YNJB"/>
    <property type="match status" value="1"/>
</dbReference>
<dbReference type="Pfam" id="PF13416">
    <property type="entry name" value="SBP_bac_8"/>
    <property type="match status" value="1"/>
</dbReference>
<dbReference type="InterPro" id="IPR006059">
    <property type="entry name" value="SBP"/>
</dbReference>
<gene>
    <name evidence="1" type="ORF">ACFFJ3_12675</name>
</gene>